<name>A0A382FCZ0_9ZZZZ</name>
<sequence>MKKVVITGVSTGIGYSSAKILCDSGYRVFGSVRKQEDAEKITSEFGANFTPLIFDVTDSKGIQENAQIVKGELIPGEALAGLVNNAGVAMGGPINLIDTDVFRKQFEVNFFGLIEVTKTFLPMLGAVKNSMQQGKIINISSVSGRRAHPFVAPYTASKFAVEAFSDALRREMLLYGVDVILIEPGPIKTAIWDKVPDLDNNEFIGTDYEHSLRKFYKMFIEMGKKGFDADIIGNRVKEILQDPSPKTRHVITPNRFINFTLPGILPDRIFDKLVGKGLGLLKK</sequence>
<protein>
    <recommendedName>
        <fullName evidence="2">Oxidoreductase</fullName>
    </recommendedName>
</protein>
<dbReference type="InterPro" id="IPR020904">
    <property type="entry name" value="Sc_DH/Rdtase_CS"/>
</dbReference>
<organism evidence="1">
    <name type="scientific">marine metagenome</name>
    <dbReference type="NCBI Taxonomy" id="408172"/>
    <lineage>
        <taxon>unclassified sequences</taxon>
        <taxon>metagenomes</taxon>
        <taxon>ecological metagenomes</taxon>
    </lineage>
</organism>
<gene>
    <name evidence="1" type="ORF">METZ01_LOCUS212841</name>
</gene>
<accession>A0A382FCZ0</accession>
<dbReference type="InterPro" id="IPR036291">
    <property type="entry name" value="NAD(P)-bd_dom_sf"/>
</dbReference>
<evidence type="ECO:0008006" key="2">
    <source>
        <dbReference type="Google" id="ProtNLM"/>
    </source>
</evidence>
<dbReference type="PRINTS" id="PR00080">
    <property type="entry name" value="SDRFAMILY"/>
</dbReference>
<reference evidence="1" key="1">
    <citation type="submission" date="2018-05" db="EMBL/GenBank/DDBJ databases">
        <authorList>
            <person name="Lanie J.A."/>
            <person name="Ng W.-L."/>
            <person name="Kazmierczak K.M."/>
            <person name="Andrzejewski T.M."/>
            <person name="Davidsen T.M."/>
            <person name="Wayne K.J."/>
            <person name="Tettelin H."/>
            <person name="Glass J.I."/>
            <person name="Rusch D."/>
            <person name="Podicherti R."/>
            <person name="Tsui H.-C.T."/>
            <person name="Winkler M.E."/>
        </authorList>
    </citation>
    <scope>NUCLEOTIDE SEQUENCE</scope>
</reference>
<dbReference type="PROSITE" id="PS00061">
    <property type="entry name" value="ADH_SHORT"/>
    <property type="match status" value="1"/>
</dbReference>
<dbReference type="AlphaFoldDB" id="A0A382FCZ0"/>
<dbReference type="PRINTS" id="PR00081">
    <property type="entry name" value="GDHRDH"/>
</dbReference>
<dbReference type="Pfam" id="PF00106">
    <property type="entry name" value="adh_short"/>
    <property type="match status" value="1"/>
</dbReference>
<dbReference type="EMBL" id="UINC01048892">
    <property type="protein sequence ID" value="SVB59987.1"/>
    <property type="molecule type" value="Genomic_DNA"/>
</dbReference>
<evidence type="ECO:0000313" key="1">
    <source>
        <dbReference type="EMBL" id="SVB59987.1"/>
    </source>
</evidence>
<dbReference type="Gene3D" id="3.40.50.720">
    <property type="entry name" value="NAD(P)-binding Rossmann-like Domain"/>
    <property type="match status" value="1"/>
</dbReference>
<dbReference type="PANTHER" id="PTHR43313">
    <property type="entry name" value="SHORT-CHAIN DEHYDROGENASE/REDUCTASE FAMILY 9C"/>
    <property type="match status" value="1"/>
</dbReference>
<dbReference type="GO" id="GO:0016491">
    <property type="term" value="F:oxidoreductase activity"/>
    <property type="evidence" value="ECO:0007669"/>
    <property type="project" value="TreeGrafter"/>
</dbReference>
<dbReference type="InterPro" id="IPR002347">
    <property type="entry name" value="SDR_fam"/>
</dbReference>
<dbReference type="SUPFAM" id="SSF51735">
    <property type="entry name" value="NAD(P)-binding Rossmann-fold domains"/>
    <property type="match status" value="1"/>
</dbReference>
<dbReference type="PANTHER" id="PTHR43313:SF1">
    <property type="entry name" value="3BETA-HYDROXYSTEROID DEHYDROGENASE DHS-16"/>
    <property type="match status" value="1"/>
</dbReference>
<proteinExistence type="predicted"/>
<dbReference type="GO" id="GO:0008202">
    <property type="term" value="P:steroid metabolic process"/>
    <property type="evidence" value="ECO:0007669"/>
    <property type="project" value="TreeGrafter"/>
</dbReference>